<proteinExistence type="predicted"/>
<sequence>MGMFNRVLSFLPGRQQGAKYDALGDEESSPRGSSVEPGPGNHTSATKETQRFHETFLTRKLSLGPIPLAAFCLLLLSLGFLAGEFLQDNGLIAKIQHEKEHRDSHCENPQKRVEWRSLSAADKDEYIRAVQCLSARPSKTRSHGNLYDDFPFVRAYLGRHTTGAASFLPWNRYFLHVYQQMLRNECGYNGSLMYWDWTVDWESMASSDVFSATVGFGGNGNASSKQGVDEAFCVTDGPFANLTLTFASSSFVDPKIHCLSRRFHDGQIEGRIAGDQAKPAVIEQILGQEDYDRFLVQLQSGPSQSISASIGGDFSQYSGPNDPLYILHLRYSSPLPSS</sequence>
<accession>A0A9P8MUU1</accession>
<dbReference type="InterPro" id="IPR050316">
    <property type="entry name" value="Tyrosinase/Hemocyanin"/>
</dbReference>
<keyword evidence="3" id="KW-0472">Membrane</keyword>
<organism evidence="5 6">
    <name type="scientific">Hirsutella rhossiliensis</name>
    <dbReference type="NCBI Taxonomy" id="111463"/>
    <lineage>
        <taxon>Eukaryota</taxon>
        <taxon>Fungi</taxon>
        <taxon>Dikarya</taxon>
        <taxon>Ascomycota</taxon>
        <taxon>Pezizomycotina</taxon>
        <taxon>Sordariomycetes</taxon>
        <taxon>Hypocreomycetidae</taxon>
        <taxon>Hypocreales</taxon>
        <taxon>Ophiocordycipitaceae</taxon>
        <taxon>Hirsutella</taxon>
    </lineage>
</organism>
<feature type="transmembrane region" description="Helical" evidence="3">
    <location>
        <begin position="66"/>
        <end position="86"/>
    </location>
</feature>
<dbReference type="AlphaFoldDB" id="A0A9P8MUU1"/>
<keyword evidence="6" id="KW-1185">Reference proteome</keyword>
<dbReference type="Pfam" id="PF00264">
    <property type="entry name" value="Tyrosinase"/>
    <property type="match status" value="1"/>
</dbReference>
<evidence type="ECO:0000256" key="2">
    <source>
        <dbReference type="SAM" id="MobiDB-lite"/>
    </source>
</evidence>
<comment type="caution">
    <text evidence="5">The sequence shown here is derived from an EMBL/GenBank/DDBJ whole genome shotgun (WGS) entry which is preliminary data.</text>
</comment>
<dbReference type="Gene3D" id="1.10.1280.10">
    <property type="entry name" value="Di-copper center containing domain from catechol oxidase"/>
    <property type="match status" value="1"/>
</dbReference>
<dbReference type="GeneID" id="68356026"/>
<reference evidence="5" key="1">
    <citation type="submission" date="2021-09" db="EMBL/GenBank/DDBJ databases">
        <title>A high-quality genome of the endoparasitic fungus Hirsutella rhossiliensis with a comparison of Hirsutella genomes reveals transposable elements contributing to genome size variation.</title>
        <authorList>
            <person name="Lin R."/>
            <person name="Jiao Y."/>
            <person name="Sun X."/>
            <person name="Ling J."/>
            <person name="Xie B."/>
            <person name="Cheng X."/>
        </authorList>
    </citation>
    <scope>NUCLEOTIDE SEQUENCE</scope>
    <source>
        <strain evidence="5">HR02</strain>
    </source>
</reference>
<keyword evidence="3" id="KW-1133">Transmembrane helix</keyword>
<evidence type="ECO:0000256" key="3">
    <source>
        <dbReference type="SAM" id="Phobius"/>
    </source>
</evidence>
<dbReference type="Proteomes" id="UP000824596">
    <property type="component" value="Unassembled WGS sequence"/>
</dbReference>
<dbReference type="RefSeq" id="XP_044719330.1">
    <property type="nucleotide sequence ID" value="XM_044865368.1"/>
</dbReference>
<feature type="domain" description="Tyrosinase copper-binding" evidence="4">
    <location>
        <begin position="160"/>
        <end position="328"/>
    </location>
</feature>
<dbReference type="GO" id="GO:0046872">
    <property type="term" value="F:metal ion binding"/>
    <property type="evidence" value="ECO:0007669"/>
    <property type="project" value="UniProtKB-KW"/>
</dbReference>
<dbReference type="PANTHER" id="PTHR11474:SF127">
    <property type="entry name" value="TYROSINASE COPPER-BINDING DOMAIN-CONTAINING PROTEIN"/>
    <property type="match status" value="1"/>
</dbReference>
<evidence type="ECO:0000259" key="4">
    <source>
        <dbReference type="Pfam" id="PF00264"/>
    </source>
</evidence>
<evidence type="ECO:0000256" key="1">
    <source>
        <dbReference type="ARBA" id="ARBA00022723"/>
    </source>
</evidence>
<dbReference type="GO" id="GO:0016491">
    <property type="term" value="F:oxidoreductase activity"/>
    <property type="evidence" value="ECO:0007669"/>
    <property type="project" value="InterPro"/>
</dbReference>
<dbReference type="SUPFAM" id="SSF48056">
    <property type="entry name" value="Di-copper centre-containing domain"/>
    <property type="match status" value="1"/>
</dbReference>
<evidence type="ECO:0000313" key="6">
    <source>
        <dbReference type="Proteomes" id="UP000824596"/>
    </source>
</evidence>
<dbReference type="OrthoDB" id="6132182at2759"/>
<dbReference type="InterPro" id="IPR002227">
    <property type="entry name" value="Tyrosinase_Cu-bd"/>
</dbReference>
<keyword evidence="3" id="KW-0812">Transmembrane</keyword>
<dbReference type="EMBL" id="JAIZPD010000007">
    <property type="protein sequence ID" value="KAH0961817.1"/>
    <property type="molecule type" value="Genomic_DNA"/>
</dbReference>
<protein>
    <submittedName>
        <fullName evidence="5">Tyrosinase</fullName>
    </submittedName>
</protein>
<name>A0A9P8MUU1_9HYPO</name>
<keyword evidence="1" id="KW-0479">Metal-binding</keyword>
<dbReference type="InterPro" id="IPR008922">
    <property type="entry name" value="Di-copper_centre_dom_sf"/>
</dbReference>
<feature type="region of interest" description="Disordered" evidence="2">
    <location>
        <begin position="21"/>
        <end position="50"/>
    </location>
</feature>
<dbReference type="PANTHER" id="PTHR11474">
    <property type="entry name" value="TYROSINASE FAMILY MEMBER"/>
    <property type="match status" value="1"/>
</dbReference>
<evidence type="ECO:0000313" key="5">
    <source>
        <dbReference type="EMBL" id="KAH0961817.1"/>
    </source>
</evidence>
<gene>
    <name evidence="5" type="ORF">HRG_06897</name>
</gene>